<dbReference type="AlphaFoldDB" id="A0A2I5HPI9"/>
<dbReference type="STRING" id="59204.UQ49_03820"/>
<keyword evidence="1" id="KW-0175">Coiled coil</keyword>
<sequence length="202" mass="22448">MLKRLAYLIAGSTLLLLAAAVFWCFNRLNTLTLAQQQTQRQITQWREQPQPDSDYRELEAAVKNITDRTEVLAKQLNNAASAQAEQLNPITKQIKALEGQVQTLNASYQHLQQQTATRSRATAKSPVPSPLWAAKAPFSFIGSEFRAGRQFAVIAPSGYRSLSQLQLAAPGDSVQGWQLLQLDGSHATFRKGRQWLTLNTGE</sequence>
<dbReference type="Proteomes" id="UP000230639">
    <property type="component" value="Chromosome"/>
</dbReference>
<name>A0A2I5HPI9_SALDZ</name>
<evidence type="ECO:0000256" key="1">
    <source>
        <dbReference type="SAM" id="Coils"/>
    </source>
</evidence>
<proteinExistence type="predicted"/>
<dbReference type="RefSeq" id="WP_063390064.1">
    <property type="nucleotide sequence ID" value="NZ_CP011288.1"/>
</dbReference>
<evidence type="ECO:0000313" key="3">
    <source>
        <dbReference type="Proteomes" id="UP000230639"/>
    </source>
</evidence>
<evidence type="ECO:0000313" key="2">
    <source>
        <dbReference type="EMBL" id="ATW57485.1"/>
    </source>
</evidence>
<reference evidence="2 3" key="1">
    <citation type="submission" date="2017-09" db="EMBL/GenBank/DDBJ databases">
        <title>Complete genome of Salmonella enterica subsp. diarizonae isolated from stool of a patient with bacterial enteropathy.</title>
        <authorList>
            <person name="Zhou J."/>
            <person name="Chen Q."/>
            <person name="Guo L."/>
            <person name="Fan J."/>
        </authorList>
    </citation>
    <scope>NUCLEOTIDE SEQUENCE [LARGE SCALE GENOMIC DNA]</scope>
    <source>
        <strain evidence="2 3">HZS154</strain>
    </source>
</reference>
<feature type="coiled-coil region" evidence="1">
    <location>
        <begin position="55"/>
        <end position="114"/>
    </location>
</feature>
<protein>
    <submittedName>
        <fullName evidence="2">Uncharacterized protein</fullName>
    </submittedName>
</protein>
<gene>
    <name evidence="2" type="ORF">CNQ75_25155</name>
</gene>
<dbReference type="EMBL" id="CP023345">
    <property type="protein sequence ID" value="ATW57485.1"/>
    <property type="molecule type" value="Genomic_DNA"/>
</dbReference>
<organism evidence="2 3">
    <name type="scientific">Salmonella diarizonae</name>
    <dbReference type="NCBI Taxonomy" id="59204"/>
    <lineage>
        <taxon>Bacteria</taxon>
        <taxon>Pseudomonadati</taxon>
        <taxon>Pseudomonadota</taxon>
        <taxon>Gammaproteobacteria</taxon>
        <taxon>Enterobacterales</taxon>
        <taxon>Enterobacteriaceae</taxon>
        <taxon>Salmonella</taxon>
    </lineage>
</organism>
<accession>A0A2I5HPI9</accession>